<dbReference type="STRING" id="1431546.CAQU_00035"/>
<keyword evidence="1" id="KW-0812">Transmembrane</keyword>
<sequence>MVLARNLLLTAWLRCQRSRVVLVVVLVVSAALAMLNVGSMMGENSAQQKEAEVLGAATYRLYVGGSGALGVELGTDYEVLESAVVGVDPSAAVELHVPRIVVNGAPEKIVGLVENDWESFFSPERFEVVSGRLPAAAGEVLVDERLASVVGEDGRLEAFGPVASWVVTGYFVDRFPQGDEQFEQVLAAPGTWAVLDRERAGGFAGIRAIPAVVGQDVRGRDGERFVELVGEMVGAFRGVGVVGDGVDDVEYLVGTADSVAGFEAVARKGALDHRPVFLKYPVLLFNVLLGVLVALTVVQFLAPVVRVLRGCGVSERVLLGKTAVVVVVQAVGAAVAGVVVGLVLPWLLAPALQRVVSRPLGPWGVDVGLLGWGFVALLVGLLVGVGVRAVAGRWVVPRFDVGVLVAVVGLVLGVGGVLFVGQPGAWVRISVVMVGVMVLLVVRLSAVSVFPLGRRGSLSAWDVASRIVWSRRRGVWVMTALVALIGAFPVALSNTAASFIHHENVVFGSSVPERGIRVVDSSPEQVSAFARLVGLDRPFVYGLIVDESGQHVGFDKRQFQGAIFAVPSVEAFERVCSVVLSPRQREVLAAGGVLTADDAAGQVARVYRFVASSPPELAAEVPFVRHERFGNFCDKELPNVVVASRVVSRGWVVADPRYLFVDTDAVQQEAALGAPAVLLMDPATIAVFRSQGVVRPSFVDVGGGVLLMVLGAVIMVGGLRVIVGQVHRVRQGLFAVGVSNRWLLRVGALVVVRVSVVGAGVAIVAGSLACQVALRVLYPAMSVVVSPWPYVAVAGGVCVAAVVAFVDARRGFVPGVWDED</sequence>
<feature type="transmembrane region" description="Helical" evidence="1">
    <location>
        <begin position="742"/>
        <end position="768"/>
    </location>
</feature>
<feature type="transmembrane region" description="Helical" evidence="1">
    <location>
        <begin position="426"/>
        <end position="453"/>
    </location>
</feature>
<feature type="transmembrane region" description="Helical" evidence="1">
    <location>
        <begin position="788"/>
        <end position="806"/>
    </location>
</feature>
<proteinExistence type="predicted"/>
<dbReference type="EMBL" id="CP009245">
    <property type="protein sequence ID" value="APT83747.1"/>
    <property type="molecule type" value="Genomic_DNA"/>
</dbReference>
<feature type="transmembrane region" description="Helical" evidence="1">
    <location>
        <begin position="323"/>
        <end position="349"/>
    </location>
</feature>
<keyword evidence="3" id="KW-1185">Reference proteome</keyword>
<feature type="transmembrane region" description="Helical" evidence="1">
    <location>
        <begin position="20"/>
        <end position="41"/>
    </location>
</feature>
<accession>A0A1L7CD37</accession>
<reference evidence="2 3" key="1">
    <citation type="submission" date="2014-08" db="EMBL/GenBank/DDBJ databases">
        <title>Complete genome sequence of Corynebacterium aquilae S-613T(T) (=DSM 44791(T)), isolated from the choana of a healthy golden eagle.</title>
        <authorList>
            <person name="Ruckert C."/>
            <person name="Albersmeier A."/>
            <person name="Winkler A."/>
            <person name="Kalinowski J."/>
        </authorList>
    </citation>
    <scope>NUCLEOTIDE SEQUENCE [LARGE SCALE GENOMIC DNA]</scope>
    <source>
        <strain evidence="2 3">S-613</strain>
    </source>
</reference>
<feature type="transmembrane region" description="Helical" evidence="1">
    <location>
        <begin position="280"/>
        <end position="302"/>
    </location>
</feature>
<name>A0A1L7CD37_9CORY</name>
<evidence type="ECO:0000313" key="3">
    <source>
        <dbReference type="Proteomes" id="UP000185478"/>
    </source>
</evidence>
<dbReference type="KEGG" id="caqu:CAQU_00035"/>
<feature type="transmembrane region" description="Helical" evidence="1">
    <location>
        <begin position="369"/>
        <end position="387"/>
    </location>
</feature>
<feature type="transmembrane region" description="Helical" evidence="1">
    <location>
        <begin position="701"/>
        <end position="722"/>
    </location>
</feature>
<dbReference type="AlphaFoldDB" id="A0A1L7CD37"/>
<keyword evidence="1" id="KW-0472">Membrane</keyword>
<organism evidence="2 3">
    <name type="scientific">Corynebacterium aquilae DSM 44791</name>
    <dbReference type="NCBI Taxonomy" id="1431546"/>
    <lineage>
        <taxon>Bacteria</taxon>
        <taxon>Bacillati</taxon>
        <taxon>Actinomycetota</taxon>
        <taxon>Actinomycetes</taxon>
        <taxon>Mycobacteriales</taxon>
        <taxon>Corynebacteriaceae</taxon>
        <taxon>Corynebacterium</taxon>
    </lineage>
</organism>
<feature type="transmembrane region" description="Helical" evidence="1">
    <location>
        <begin position="399"/>
        <end position="420"/>
    </location>
</feature>
<evidence type="ECO:0000313" key="2">
    <source>
        <dbReference type="EMBL" id="APT83747.1"/>
    </source>
</evidence>
<dbReference type="Proteomes" id="UP000185478">
    <property type="component" value="Chromosome"/>
</dbReference>
<keyword evidence="1" id="KW-1133">Transmembrane helix</keyword>
<feature type="transmembrane region" description="Helical" evidence="1">
    <location>
        <begin position="474"/>
        <end position="492"/>
    </location>
</feature>
<protein>
    <submittedName>
        <fullName evidence="2">Uncharacterized protein</fullName>
    </submittedName>
</protein>
<gene>
    <name evidence="2" type="ORF">CAQU_00035</name>
</gene>
<evidence type="ECO:0000256" key="1">
    <source>
        <dbReference type="SAM" id="Phobius"/>
    </source>
</evidence>